<dbReference type="SUPFAM" id="SSF52540">
    <property type="entry name" value="P-loop containing nucleoside triphosphate hydrolases"/>
    <property type="match status" value="1"/>
</dbReference>
<accession>A0A8S3BVK7</accession>
<comment type="caution">
    <text evidence="2">The sequence shown here is derived from an EMBL/GenBank/DDBJ whole genome shotgun (WGS) entry which is preliminary data.</text>
</comment>
<name>A0A8S3BVK7_9BILA</name>
<evidence type="ECO:0000256" key="1">
    <source>
        <dbReference type="SAM" id="Coils"/>
    </source>
</evidence>
<dbReference type="AlphaFoldDB" id="A0A8S3BVK7"/>
<feature type="coiled-coil region" evidence="1">
    <location>
        <begin position="385"/>
        <end position="412"/>
    </location>
</feature>
<dbReference type="InterPro" id="IPR027417">
    <property type="entry name" value="P-loop_NTPase"/>
</dbReference>
<dbReference type="EMBL" id="CAJOBH010154276">
    <property type="protein sequence ID" value="CAF4856938.1"/>
    <property type="molecule type" value="Genomic_DNA"/>
</dbReference>
<evidence type="ECO:0000313" key="2">
    <source>
        <dbReference type="EMBL" id="CAF4856938.1"/>
    </source>
</evidence>
<sequence>SGPLAKSSLLNTTFGYNFRVSAGRCTIGMYLGVVYYENMTIIILDTEGLLSLEEFGSIFDNQMITMAVLSSHIVLINHKGELSASLEGLIGMSLYAKLHLQTSPLKPKVMFVLRDQMDRGQEVFVEQLTKLRNNLHKSSSFLRVSIDNELEIREEHLALLPCAFSEDTNVDLNLTQRWRNQTFPSEIMKLRSQIFQALDEHKITPNFSFKNFDYFSKKICVNWSSIDQLGQGLLECKTLYELSVINELKEIAKTIVTKKSELQRNGGAMLKELLESRDNQTQINLDIYMRDLIKKGIQQLDNLTSDLVHEANNEFESSTQQSYFAELRPKVKQNIEPSIRCNQQVLQAQFEEDIYTVARVSATMQVQKQLLESAKTFFDRKSRTTDDVEELNQALEFKHKELKSEFEQSQNLLRKSHEAIIKTIHDNYNQIVRSRRANTKTDDIYNRCPSFDSHSYLERCKQLDNIFGLNFKFFSTKQKDPSFLHRLRERFISTENKVLDELKWFRDHRDYDRNREIFQQINEELMPNLHKNIVKMLANIRLVYSDPQTIANSIDYVDNAVNGTQSCIQKYYKHIKEGGHFVHKTALNENQFKNQF</sequence>
<evidence type="ECO:0000313" key="3">
    <source>
        <dbReference type="Proteomes" id="UP000681967"/>
    </source>
</evidence>
<dbReference type="Proteomes" id="UP000681967">
    <property type="component" value="Unassembled WGS sequence"/>
</dbReference>
<keyword evidence="1" id="KW-0175">Coiled coil</keyword>
<organism evidence="2 3">
    <name type="scientific">Rotaria magnacalcarata</name>
    <dbReference type="NCBI Taxonomy" id="392030"/>
    <lineage>
        <taxon>Eukaryota</taxon>
        <taxon>Metazoa</taxon>
        <taxon>Spiralia</taxon>
        <taxon>Gnathifera</taxon>
        <taxon>Rotifera</taxon>
        <taxon>Eurotatoria</taxon>
        <taxon>Bdelloidea</taxon>
        <taxon>Philodinida</taxon>
        <taxon>Philodinidae</taxon>
        <taxon>Rotaria</taxon>
    </lineage>
</organism>
<gene>
    <name evidence="2" type="ORF">BYL167_LOCUS50431</name>
</gene>
<protein>
    <submittedName>
        <fullName evidence="2">Uncharacterized protein</fullName>
    </submittedName>
</protein>
<feature type="non-terminal residue" evidence="2">
    <location>
        <position position="1"/>
    </location>
</feature>
<reference evidence="2" key="1">
    <citation type="submission" date="2021-02" db="EMBL/GenBank/DDBJ databases">
        <authorList>
            <person name="Nowell W R."/>
        </authorList>
    </citation>
    <scope>NUCLEOTIDE SEQUENCE</scope>
</reference>
<dbReference type="Gene3D" id="3.40.50.300">
    <property type="entry name" value="P-loop containing nucleotide triphosphate hydrolases"/>
    <property type="match status" value="1"/>
</dbReference>
<proteinExistence type="predicted"/>